<dbReference type="EMBL" id="RRAZ01000003">
    <property type="protein sequence ID" value="RRH78050.1"/>
    <property type="molecule type" value="Genomic_DNA"/>
</dbReference>
<reference evidence="7 8" key="1">
    <citation type="submission" date="2018-11" db="EMBL/GenBank/DDBJ databases">
        <title>Gemmobacter sp. nov., YIM 102744-1 draft genome.</title>
        <authorList>
            <person name="Li G."/>
            <person name="Jiang Y."/>
        </authorList>
    </citation>
    <scope>NUCLEOTIDE SEQUENCE [LARGE SCALE GENOMIC DNA]</scope>
    <source>
        <strain evidence="7 8">YIM 102744-1</strain>
    </source>
</reference>
<feature type="transmembrane region" description="Helical" evidence="5">
    <location>
        <begin position="48"/>
        <end position="68"/>
    </location>
</feature>
<evidence type="ECO:0000256" key="4">
    <source>
        <dbReference type="ARBA" id="ARBA00023136"/>
    </source>
</evidence>
<keyword evidence="2 5" id="KW-0812">Transmembrane</keyword>
<proteinExistence type="predicted"/>
<feature type="domain" description="Lipopolysaccharide assembly protein A" evidence="6">
    <location>
        <begin position="23"/>
        <end position="92"/>
    </location>
</feature>
<name>A0A3P3DUZ3_9RHOB</name>
<evidence type="ECO:0000256" key="5">
    <source>
        <dbReference type="SAM" id="Phobius"/>
    </source>
</evidence>
<evidence type="ECO:0000256" key="2">
    <source>
        <dbReference type="ARBA" id="ARBA00022692"/>
    </source>
</evidence>
<organism evidence="7 8">
    <name type="scientific">Falsigemmobacter faecalis</name>
    <dbReference type="NCBI Taxonomy" id="2488730"/>
    <lineage>
        <taxon>Bacteria</taxon>
        <taxon>Pseudomonadati</taxon>
        <taxon>Pseudomonadota</taxon>
        <taxon>Alphaproteobacteria</taxon>
        <taxon>Rhodobacterales</taxon>
        <taxon>Paracoccaceae</taxon>
        <taxon>Falsigemmobacter</taxon>
    </lineage>
</organism>
<keyword evidence="4 5" id="KW-0472">Membrane</keyword>
<evidence type="ECO:0000256" key="3">
    <source>
        <dbReference type="ARBA" id="ARBA00022989"/>
    </source>
</evidence>
<evidence type="ECO:0000313" key="7">
    <source>
        <dbReference type="EMBL" id="RRH78050.1"/>
    </source>
</evidence>
<gene>
    <name evidence="7" type="ORF">EG244_02245</name>
</gene>
<dbReference type="Pfam" id="PF06305">
    <property type="entry name" value="LapA_dom"/>
    <property type="match status" value="1"/>
</dbReference>
<dbReference type="AlphaFoldDB" id="A0A3P3DUZ3"/>
<sequence>MKYLRWLVLGVIGLFLITVALANRDTVTLNALPHDIGQVARFNTSVEVPLFVVAFGGILMGLLIGFVWEWLRGHRHRAEASARAREVARLQQVVAVNAPQAVQKDEVLALLESPRKAI</sequence>
<dbReference type="GO" id="GO:0005886">
    <property type="term" value="C:plasma membrane"/>
    <property type="evidence" value="ECO:0007669"/>
    <property type="project" value="InterPro"/>
</dbReference>
<comment type="caution">
    <text evidence="7">The sequence shown here is derived from an EMBL/GenBank/DDBJ whole genome shotgun (WGS) entry which is preliminary data.</text>
</comment>
<evidence type="ECO:0000259" key="6">
    <source>
        <dbReference type="Pfam" id="PF06305"/>
    </source>
</evidence>
<keyword evidence="8" id="KW-1185">Reference proteome</keyword>
<dbReference type="OrthoDB" id="7689797at2"/>
<dbReference type="InterPro" id="IPR010445">
    <property type="entry name" value="LapA_dom"/>
</dbReference>
<dbReference type="Proteomes" id="UP000282125">
    <property type="component" value="Unassembled WGS sequence"/>
</dbReference>
<keyword evidence="3 5" id="KW-1133">Transmembrane helix</keyword>
<accession>A0A3P3DUZ3</accession>
<evidence type="ECO:0000256" key="1">
    <source>
        <dbReference type="ARBA" id="ARBA00022475"/>
    </source>
</evidence>
<protein>
    <submittedName>
        <fullName evidence="7">LapA family protein</fullName>
    </submittedName>
</protein>
<keyword evidence="1" id="KW-1003">Cell membrane</keyword>
<evidence type="ECO:0000313" key="8">
    <source>
        <dbReference type="Proteomes" id="UP000282125"/>
    </source>
</evidence>